<dbReference type="Proteomes" id="UP000694865">
    <property type="component" value="Unplaced"/>
</dbReference>
<dbReference type="Pfam" id="PF23735">
    <property type="entry name" value="KIF9"/>
    <property type="match status" value="1"/>
</dbReference>
<accession>A0ABM0MCJ5</accession>
<gene>
    <name evidence="4" type="primary">LOC102802589</name>
</gene>
<feature type="region of interest" description="Disordered" evidence="1">
    <location>
        <begin position="100"/>
        <end position="128"/>
    </location>
</feature>
<evidence type="ECO:0000256" key="1">
    <source>
        <dbReference type="SAM" id="MobiDB-lite"/>
    </source>
</evidence>
<dbReference type="InterPro" id="IPR056524">
    <property type="entry name" value="KIF6/9_C"/>
</dbReference>
<name>A0ABM0MCJ5_SACKO</name>
<organism evidence="3 4">
    <name type="scientific">Saccoglossus kowalevskii</name>
    <name type="common">Acorn worm</name>
    <dbReference type="NCBI Taxonomy" id="10224"/>
    <lineage>
        <taxon>Eukaryota</taxon>
        <taxon>Metazoa</taxon>
        <taxon>Hemichordata</taxon>
        <taxon>Enteropneusta</taxon>
        <taxon>Harrimaniidae</taxon>
        <taxon>Saccoglossus</taxon>
    </lineage>
</organism>
<keyword evidence="3" id="KW-1185">Reference proteome</keyword>
<evidence type="ECO:0000313" key="3">
    <source>
        <dbReference type="Proteomes" id="UP000694865"/>
    </source>
</evidence>
<sequence>MKKLRNLKSSYRSDYGDLENLKLELQYCKKQVDMCRQRLVQEFDVWYSEYFPSVEMTGYSSNIQRIEDEDDHIDIKQLPSNTTDPEAVAFYNAKLRTERRHIENNITRQPQPQYVKKRGVKTSSGQLK</sequence>
<protein>
    <submittedName>
        <fullName evidence="4">Kinesin-like protein KIF9-like</fullName>
    </submittedName>
</protein>
<proteinExistence type="predicted"/>
<reference evidence="4" key="1">
    <citation type="submission" date="2025-08" db="UniProtKB">
        <authorList>
            <consortium name="RefSeq"/>
        </authorList>
    </citation>
    <scope>IDENTIFICATION</scope>
    <source>
        <tissue evidence="4">Testes</tissue>
    </source>
</reference>
<dbReference type="GeneID" id="102802589"/>
<evidence type="ECO:0000259" key="2">
    <source>
        <dbReference type="Pfam" id="PF23735"/>
    </source>
</evidence>
<evidence type="ECO:0000313" key="4">
    <source>
        <dbReference type="RefSeq" id="XP_006817736.1"/>
    </source>
</evidence>
<feature type="domain" description="Kinesin-like protein KIF6/9 C-terminal" evidence="2">
    <location>
        <begin position="2"/>
        <end position="53"/>
    </location>
</feature>
<dbReference type="RefSeq" id="XP_006817736.1">
    <property type="nucleotide sequence ID" value="XM_006817673.1"/>
</dbReference>